<accession>A0A915EAL8</accession>
<feature type="region of interest" description="Disordered" evidence="1">
    <location>
        <begin position="22"/>
        <end position="75"/>
    </location>
</feature>
<evidence type="ECO:0000313" key="2">
    <source>
        <dbReference type="Proteomes" id="UP000887574"/>
    </source>
</evidence>
<feature type="compositionally biased region" description="Low complexity" evidence="1">
    <location>
        <begin position="28"/>
        <end position="40"/>
    </location>
</feature>
<sequence length="134" mass="14611">MWTNEPRVNRLCGSAPIQSLQSNAQAPVKQSKQLQQSVQSAKPSKLFSSQSSLWKRSNSISPVKRSKQLQQSVQSAKPSKLFSSLMANGSNLSSSLSSLCGQIKPKLQFRDPSSRDCDAKVSGIITSLSRSNRT</sequence>
<evidence type="ECO:0000256" key="1">
    <source>
        <dbReference type="SAM" id="MobiDB-lite"/>
    </source>
</evidence>
<dbReference type="AlphaFoldDB" id="A0A915EAL8"/>
<organism evidence="2 3">
    <name type="scientific">Ditylenchus dipsaci</name>
    <dbReference type="NCBI Taxonomy" id="166011"/>
    <lineage>
        <taxon>Eukaryota</taxon>
        <taxon>Metazoa</taxon>
        <taxon>Ecdysozoa</taxon>
        <taxon>Nematoda</taxon>
        <taxon>Chromadorea</taxon>
        <taxon>Rhabditida</taxon>
        <taxon>Tylenchina</taxon>
        <taxon>Tylenchomorpha</taxon>
        <taxon>Sphaerularioidea</taxon>
        <taxon>Anguinidae</taxon>
        <taxon>Anguininae</taxon>
        <taxon>Ditylenchus</taxon>
    </lineage>
</organism>
<dbReference type="Proteomes" id="UP000887574">
    <property type="component" value="Unplaced"/>
</dbReference>
<keyword evidence="2" id="KW-1185">Reference proteome</keyword>
<reference evidence="3" key="1">
    <citation type="submission" date="2022-11" db="UniProtKB">
        <authorList>
            <consortium name="WormBaseParasite"/>
        </authorList>
    </citation>
    <scope>IDENTIFICATION</scope>
</reference>
<evidence type="ECO:0000313" key="3">
    <source>
        <dbReference type="WBParaSite" id="jg4316"/>
    </source>
</evidence>
<protein>
    <submittedName>
        <fullName evidence="3">Uncharacterized protein</fullName>
    </submittedName>
</protein>
<name>A0A915EAL8_9BILA</name>
<dbReference type="WBParaSite" id="jg4316">
    <property type="protein sequence ID" value="jg4316"/>
    <property type="gene ID" value="jg4316"/>
</dbReference>
<feature type="compositionally biased region" description="Polar residues" evidence="1">
    <location>
        <begin position="46"/>
        <end position="61"/>
    </location>
</feature>
<proteinExistence type="predicted"/>